<protein>
    <submittedName>
        <fullName evidence="5">Phospholipid/cholesterol/gamma-HCH transport system ATP-binding protein</fullName>
    </submittedName>
</protein>
<organism evidence="5 6">
    <name type="scientific">Hydrogenimonas thermophila</name>
    <dbReference type="NCBI Taxonomy" id="223786"/>
    <lineage>
        <taxon>Bacteria</taxon>
        <taxon>Pseudomonadati</taxon>
        <taxon>Campylobacterota</taxon>
        <taxon>Epsilonproteobacteria</taxon>
        <taxon>Campylobacterales</taxon>
        <taxon>Hydrogenimonadaceae</taxon>
        <taxon>Hydrogenimonas</taxon>
    </lineage>
</organism>
<reference evidence="5 6" key="1">
    <citation type="submission" date="2016-10" db="EMBL/GenBank/DDBJ databases">
        <authorList>
            <person name="de Groot N.N."/>
        </authorList>
    </citation>
    <scope>NUCLEOTIDE SEQUENCE [LARGE SCALE GENOMIC DNA]</scope>
    <source>
        <strain evidence="5 6">EP1-55-1</strain>
    </source>
</reference>
<dbReference type="Pfam" id="PF00005">
    <property type="entry name" value="ABC_tran"/>
    <property type="match status" value="1"/>
</dbReference>
<dbReference type="PANTHER" id="PTHR43023">
    <property type="entry name" value="PROTEIN TRIGALACTOSYLDIACYLGLYCEROL 3, CHLOROPLASTIC"/>
    <property type="match status" value="1"/>
</dbReference>
<feature type="domain" description="ABC transporter" evidence="4">
    <location>
        <begin position="7"/>
        <end position="244"/>
    </location>
</feature>
<dbReference type="PANTHER" id="PTHR43023:SF3">
    <property type="entry name" value="PROTEIN TRIGALACTOSYLDIACYLGLYCEROL 3, CHLOROPLASTIC"/>
    <property type="match status" value="1"/>
</dbReference>
<dbReference type="STRING" id="223786.SAMN05216234_11261"/>
<accession>A0A1I5NYI3</accession>
<dbReference type="AlphaFoldDB" id="A0A1I5NYI3"/>
<keyword evidence="6" id="KW-1185">Reference proteome</keyword>
<keyword evidence="1" id="KW-0813">Transport</keyword>
<dbReference type="InterPro" id="IPR003593">
    <property type="entry name" value="AAA+_ATPase"/>
</dbReference>
<dbReference type="InterPro" id="IPR003439">
    <property type="entry name" value="ABC_transporter-like_ATP-bd"/>
</dbReference>
<dbReference type="Proteomes" id="UP000199227">
    <property type="component" value="Unassembled WGS sequence"/>
</dbReference>
<dbReference type="PROSITE" id="PS50893">
    <property type="entry name" value="ABC_TRANSPORTER_2"/>
    <property type="match status" value="1"/>
</dbReference>
<dbReference type="OrthoDB" id="9809450at2"/>
<dbReference type="InterPro" id="IPR027417">
    <property type="entry name" value="P-loop_NTPase"/>
</dbReference>
<gene>
    <name evidence="5" type="ORF">SAMN05216234_11261</name>
</gene>
<keyword evidence="3 5" id="KW-0067">ATP-binding</keyword>
<dbReference type="EMBL" id="FOXB01000012">
    <property type="protein sequence ID" value="SFP26356.1"/>
    <property type="molecule type" value="Genomic_DNA"/>
</dbReference>
<evidence type="ECO:0000259" key="4">
    <source>
        <dbReference type="PROSITE" id="PS50893"/>
    </source>
</evidence>
<dbReference type="SMART" id="SM00382">
    <property type="entry name" value="AAA"/>
    <property type="match status" value="1"/>
</dbReference>
<sequence>MSQKPIISMRHIVTRFGDTVIHDNVNLTIYEGEIYAILGGSGSGKTTLLREMNMLLRPSAGEIDVLGHNILHISPQTAQWLRSQWGVLFQFGALFTSLSVAENIAISLNEYTKLSKKIVQKIVQSKLEMVGLEAKVADLYPSELSGGMVKRVGLARALVMDPQLLFLDEPTSGLDPISAEAFDNLITQLRSLLKLTIVIVTHDIDSIFNIVDRMAVLGDKKVVAEGTLPQILNNNHPFIQHFFGGNRAKVRIEAMMEHKKDGK</sequence>
<dbReference type="CDD" id="cd03261">
    <property type="entry name" value="ABC_Org_Solvent_Resistant"/>
    <property type="match status" value="1"/>
</dbReference>
<dbReference type="GO" id="GO:0005524">
    <property type="term" value="F:ATP binding"/>
    <property type="evidence" value="ECO:0007669"/>
    <property type="project" value="UniProtKB-KW"/>
</dbReference>
<dbReference type="SUPFAM" id="SSF52540">
    <property type="entry name" value="P-loop containing nucleoside triphosphate hydrolases"/>
    <property type="match status" value="1"/>
</dbReference>
<proteinExistence type="predicted"/>
<evidence type="ECO:0000313" key="6">
    <source>
        <dbReference type="Proteomes" id="UP000199227"/>
    </source>
</evidence>
<evidence type="ECO:0000313" key="5">
    <source>
        <dbReference type="EMBL" id="SFP26356.1"/>
    </source>
</evidence>
<name>A0A1I5NYI3_9BACT</name>
<evidence type="ECO:0000256" key="1">
    <source>
        <dbReference type="ARBA" id="ARBA00022448"/>
    </source>
</evidence>
<dbReference type="GO" id="GO:0016887">
    <property type="term" value="F:ATP hydrolysis activity"/>
    <property type="evidence" value="ECO:0007669"/>
    <property type="project" value="InterPro"/>
</dbReference>
<evidence type="ECO:0000256" key="2">
    <source>
        <dbReference type="ARBA" id="ARBA00022741"/>
    </source>
</evidence>
<dbReference type="Gene3D" id="3.40.50.300">
    <property type="entry name" value="P-loop containing nucleotide triphosphate hydrolases"/>
    <property type="match status" value="1"/>
</dbReference>
<keyword evidence="2" id="KW-0547">Nucleotide-binding</keyword>
<evidence type="ECO:0000256" key="3">
    <source>
        <dbReference type="ARBA" id="ARBA00022840"/>
    </source>
</evidence>
<dbReference type="RefSeq" id="WP_092912034.1">
    <property type="nucleotide sequence ID" value="NZ_FOXB01000012.1"/>
</dbReference>